<comment type="function">
    <text evidence="1">Mediates magnesium influx to the cytosol.</text>
</comment>
<dbReference type="Gene3D" id="3.40.50.1000">
    <property type="entry name" value="HAD superfamily/HAD-like"/>
    <property type="match status" value="1"/>
</dbReference>
<dbReference type="InterPro" id="IPR023298">
    <property type="entry name" value="ATPase_P-typ_TM_dom_sf"/>
</dbReference>
<evidence type="ECO:0000256" key="17">
    <source>
        <dbReference type="ARBA" id="ARBA00047295"/>
    </source>
</evidence>
<dbReference type="PROSITE" id="PS00154">
    <property type="entry name" value="ATPASE_E1_E2"/>
    <property type="match status" value="1"/>
</dbReference>
<dbReference type="Proteomes" id="UP000664052">
    <property type="component" value="Unassembled WGS sequence"/>
</dbReference>
<evidence type="ECO:0000256" key="13">
    <source>
        <dbReference type="ARBA" id="ARBA00022967"/>
    </source>
</evidence>
<comment type="similarity">
    <text evidence="3">Belongs to the cation transport ATPase (P-type) (TC 3.A.3) family. Type IIIB subfamily.</text>
</comment>
<dbReference type="InterPro" id="IPR044492">
    <property type="entry name" value="P_typ_ATPase_HD_dom"/>
</dbReference>
<evidence type="ECO:0000256" key="12">
    <source>
        <dbReference type="ARBA" id="ARBA00022842"/>
    </source>
</evidence>
<keyword evidence="13" id="KW-1278">Translocase</keyword>
<feature type="transmembrane region" description="Helical" evidence="18">
    <location>
        <begin position="723"/>
        <end position="746"/>
    </location>
</feature>
<keyword evidence="11" id="KW-0067">ATP-binding</keyword>
<comment type="catalytic activity">
    <reaction evidence="17">
        <text>Mg(2+)(out) + ATP + H2O = Mg(2+)(in) + ADP + phosphate + H(+)</text>
        <dbReference type="Rhea" id="RHEA:10260"/>
        <dbReference type="ChEBI" id="CHEBI:15377"/>
        <dbReference type="ChEBI" id="CHEBI:15378"/>
        <dbReference type="ChEBI" id="CHEBI:18420"/>
        <dbReference type="ChEBI" id="CHEBI:30616"/>
        <dbReference type="ChEBI" id="CHEBI:43474"/>
        <dbReference type="ChEBI" id="CHEBI:456216"/>
        <dbReference type="EC" id="7.2.2.14"/>
    </reaction>
</comment>
<dbReference type="InterPro" id="IPR023299">
    <property type="entry name" value="ATPase_P-typ_cyto_dom_N"/>
</dbReference>
<keyword evidence="10" id="KW-0547">Nucleotide-binding</keyword>
<evidence type="ECO:0000256" key="1">
    <source>
        <dbReference type="ARBA" id="ARBA00003954"/>
    </source>
</evidence>
<evidence type="ECO:0000256" key="3">
    <source>
        <dbReference type="ARBA" id="ARBA00008746"/>
    </source>
</evidence>
<dbReference type="NCBIfam" id="TIGR01494">
    <property type="entry name" value="ATPase_P-type"/>
    <property type="match status" value="2"/>
</dbReference>
<keyword evidence="12" id="KW-0460">Magnesium</keyword>
<dbReference type="EC" id="7.2.2.14" evidence="4"/>
<feature type="transmembrane region" description="Helical" evidence="18">
    <location>
        <begin position="285"/>
        <end position="308"/>
    </location>
</feature>
<keyword evidence="7" id="KW-0997">Cell inner membrane</keyword>
<evidence type="ECO:0000256" key="16">
    <source>
        <dbReference type="ARBA" id="ARBA00029806"/>
    </source>
</evidence>
<dbReference type="SFLD" id="SFLDS00003">
    <property type="entry name" value="Haloacid_Dehalogenase"/>
    <property type="match status" value="1"/>
</dbReference>
<evidence type="ECO:0000256" key="5">
    <source>
        <dbReference type="ARBA" id="ARBA00013555"/>
    </source>
</evidence>
<evidence type="ECO:0000256" key="9">
    <source>
        <dbReference type="ARBA" id="ARBA00022692"/>
    </source>
</evidence>
<reference evidence="20 21" key="1">
    <citation type="submission" date="2021-02" db="EMBL/GenBank/DDBJ databases">
        <title>De Novo genome assembly of isolated myxobacteria.</title>
        <authorList>
            <person name="Stevens D.C."/>
        </authorList>
    </citation>
    <scope>NUCLEOTIDE SEQUENCE [LARGE SCALE GENOMIC DNA]</scope>
    <source>
        <strain evidence="20 21">ATCC 29039</strain>
    </source>
</reference>
<dbReference type="InterPro" id="IPR004014">
    <property type="entry name" value="ATPase_P-typ_cation-transptr_N"/>
</dbReference>
<evidence type="ECO:0000256" key="2">
    <source>
        <dbReference type="ARBA" id="ARBA00004429"/>
    </source>
</evidence>
<dbReference type="Gene3D" id="2.70.150.10">
    <property type="entry name" value="Calcium-transporting ATPase, cytoplasmic transduction domain A"/>
    <property type="match status" value="1"/>
</dbReference>
<dbReference type="RefSeq" id="WP_207057846.1">
    <property type="nucleotide sequence ID" value="NZ_JAFIMU010000017.1"/>
</dbReference>
<dbReference type="InterPro" id="IPR059000">
    <property type="entry name" value="ATPase_P-type_domA"/>
</dbReference>
<keyword evidence="14 18" id="KW-1133">Transmembrane helix</keyword>
<accession>A0ABS3DPV8</accession>
<dbReference type="InterPro" id="IPR018303">
    <property type="entry name" value="ATPase_P-typ_P_site"/>
</dbReference>
<dbReference type="Gene3D" id="1.20.1110.10">
    <property type="entry name" value="Calcium-transporting ATPase, transmembrane domain"/>
    <property type="match status" value="1"/>
</dbReference>
<evidence type="ECO:0000256" key="7">
    <source>
        <dbReference type="ARBA" id="ARBA00022519"/>
    </source>
</evidence>
<dbReference type="InterPro" id="IPR006415">
    <property type="entry name" value="P-type_ATPase_IIIB"/>
</dbReference>
<dbReference type="PRINTS" id="PR01836">
    <property type="entry name" value="MGATPASE"/>
</dbReference>
<dbReference type="SUPFAM" id="SSF56784">
    <property type="entry name" value="HAD-like"/>
    <property type="match status" value="1"/>
</dbReference>
<feature type="transmembrane region" description="Helical" evidence="18">
    <location>
        <begin position="752"/>
        <end position="772"/>
    </location>
</feature>
<sequence length="847" mass="91281">MSLLTSVVRPAPHGPPPARYWNQPLPALLSSLETSAEGLSAAEAARRLEAAGPNALETARRPSRLRVLGSQLKSPLVFLLLIAASISAFTGDWTDAVIVVAIVLGSVLLGYSREYKAQVTIAQLRQRVTPHVKALREGRPVTVLLPQVVPGDVVRLSAGSIVPADARLLEATDLFVSQAVLTGESFPVEKRPGQAAPDAPLVARDNCVFQGTHVRNGTGTCVVVATGRDTALGDIARRLSLRAPETEFDRGIRHFGYVLLTTMAVMVLGVLAVNSLLARPPLESLLFALALAVGLSPELLPAILSVNLSAGARVMAERGVLVRRLSAIENLGSMDVLCTDKTGTLTEGAVRLTGAYAPDAAPSTAVLGLAALNAANQTGLSNPLDVALLQAHPGAPARKLGEIPYDFVRKRLSVVVRQEAEPRLIMKGAFTQVVEACVQVAGRGPLDARLQAELQARVDAWGQQGLRVLAVASRPIEARERYTREDEQALTFEGFLAFVDPPKEGAREAIQALSRMGVAIKLITGDSQRVAEHVARQVGLGTQRVLTGRQLQRMRDEALWHQAEKVDLFVEVDPTQKERILLALKKLGHVVGFLGDGVNDAPAMHAADASLSVEHAADVAREAADFVLLERHLDVVRRGIQEGRRTFANTLKYVLTTTSANLGNMLSMAAATLLLPFLPMLAGQILLNNFLSDIPAVGLAGDSVDPELVERPRRWNMRFLSRFMVTFGLVSAVFDFLTFAALRWLFHAGPALFRTGWFVESLLTELVVALVVRTRRPFWRSRPGTLLFASTCAVIALTFLIPFLPFAGVLGFVRPPGALLWGVVAITGLYVAATELTKHAFYRRVPG</sequence>
<keyword evidence="6" id="KW-1003">Cell membrane</keyword>
<evidence type="ECO:0000256" key="14">
    <source>
        <dbReference type="ARBA" id="ARBA00022989"/>
    </source>
</evidence>
<keyword evidence="21" id="KW-1185">Reference proteome</keyword>
<feature type="transmembrane region" description="Helical" evidence="18">
    <location>
        <begin position="818"/>
        <end position="837"/>
    </location>
</feature>
<dbReference type="Pfam" id="PF00689">
    <property type="entry name" value="Cation_ATPase_C"/>
    <property type="match status" value="1"/>
</dbReference>
<dbReference type="NCBIfam" id="TIGR01524">
    <property type="entry name" value="ATPase-IIIB_Mg"/>
    <property type="match status" value="1"/>
</dbReference>
<dbReference type="Pfam" id="PF13246">
    <property type="entry name" value="Cation_ATPase"/>
    <property type="match status" value="1"/>
</dbReference>
<keyword evidence="15 18" id="KW-0472">Membrane</keyword>
<evidence type="ECO:0000256" key="8">
    <source>
        <dbReference type="ARBA" id="ARBA00022553"/>
    </source>
</evidence>
<evidence type="ECO:0000256" key="11">
    <source>
        <dbReference type="ARBA" id="ARBA00022840"/>
    </source>
</evidence>
<feature type="transmembrane region" description="Helical" evidence="18">
    <location>
        <begin position="72"/>
        <end position="90"/>
    </location>
</feature>
<evidence type="ECO:0000313" key="21">
    <source>
        <dbReference type="Proteomes" id="UP000664052"/>
    </source>
</evidence>
<evidence type="ECO:0000256" key="15">
    <source>
        <dbReference type="ARBA" id="ARBA00023136"/>
    </source>
</evidence>
<dbReference type="InterPro" id="IPR006068">
    <property type="entry name" value="ATPase_P-typ_cation-transptr_C"/>
</dbReference>
<gene>
    <name evidence="20" type="primary">mgtA</name>
    <name evidence="20" type="ORF">JYK02_37955</name>
</gene>
<dbReference type="Pfam" id="PF00690">
    <property type="entry name" value="Cation_ATPase_N"/>
    <property type="match status" value="1"/>
</dbReference>
<proteinExistence type="inferred from homology"/>
<evidence type="ECO:0000256" key="18">
    <source>
        <dbReference type="SAM" id="Phobius"/>
    </source>
</evidence>
<evidence type="ECO:0000256" key="4">
    <source>
        <dbReference type="ARBA" id="ARBA00012786"/>
    </source>
</evidence>
<evidence type="ECO:0000259" key="19">
    <source>
        <dbReference type="SMART" id="SM00831"/>
    </source>
</evidence>
<dbReference type="InterPro" id="IPR036412">
    <property type="entry name" value="HAD-like_sf"/>
</dbReference>
<evidence type="ECO:0000256" key="10">
    <source>
        <dbReference type="ARBA" id="ARBA00022741"/>
    </source>
</evidence>
<name>A0ABS3DPV8_9BACT</name>
<dbReference type="SMART" id="SM00831">
    <property type="entry name" value="Cation_ATPase_N"/>
    <property type="match status" value="1"/>
</dbReference>
<protein>
    <recommendedName>
        <fullName evidence="5">Magnesium-transporting ATPase, P-type 1</fullName>
        <ecNumber evidence="4">7.2.2.14</ecNumber>
    </recommendedName>
    <alternativeName>
        <fullName evidence="16">Mg(2+) transport ATPase, P-type 1</fullName>
    </alternativeName>
</protein>
<dbReference type="PANTHER" id="PTHR42861">
    <property type="entry name" value="CALCIUM-TRANSPORTING ATPASE"/>
    <property type="match status" value="1"/>
</dbReference>
<dbReference type="InterPro" id="IPR001757">
    <property type="entry name" value="P_typ_ATPase"/>
</dbReference>
<comment type="subcellular location">
    <subcellularLocation>
        <location evidence="2">Cell inner membrane</location>
        <topology evidence="2">Multi-pass membrane protein</topology>
    </subcellularLocation>
</comment>
<feature type="domain" description="Cation-transporting P-type ATPase N-terminal" evidence="19">
    <location>
        <begin position="19"/>
        <end position="92"/>
    </location>
</feature>
<dbReference type="SUPFAM" id="SSF81665">
    <property type="entry name" value="Calcium ATPase, transmembrane domain M"/>
    <property type="match status" value="1"/>
</dbReference>
<keyword evidence="8" id="KW-0597">Phosphoprotein</keyword>
<dbReference type="Pfam" id="PF00122">
    <property type="entry name" value="E1-E2_ATPase"/>
    <property type="match status" value="1"/>
</dbReference>
<dbReference type="InterPro" id="IPR023214">
    <property type="entry name" value="HAD_sf"/>
</dbReference>
<dbReference type="EMBL" id="JAFIMU010000017">
    <property type="protein sequence ID" value="MBN8233317.1"/>
    <property type="molecule type" value="Genomic_DNA"/>
</dbReference>
<evidence type="ECO:0000256" key="6">
    <source>
        <dbReference type="ARBA" id="ARBA00022475"/>
    </source>
</evidence>
<organism evidence="20 21">
    <name type="scientific">Corallococcus macrosporus</name>
    <dbReference type="NCBI Taxonomy" id="35"/>
    <lineage>
        <taxon>Bacteria</taxon>
        <taxon>Pseudomonadati</taxon>
        <taxon>Myxococcota</taxon>
        <taxon>Myxococcia</taxon>
        <taxon>Myxococcales</taxon>
        <taxon>Cystobacterineae</taxon>
        <taxon>Myxococcaceae</taxon>
        <taxon>Corallococcus</taxon>
    </lineage>
</organism>
<evidence type="ECO:0000313" key="20">
    <source>
        <dbReference type="EMBL" id="MBN8233317.1"/>
    </source>
</evidence>
<dbReference type="InterPro" id="IPR008250">
    <property type="entry name" value="ATPase_P-typ_transduc_dom_A_sf"/>
</dbReference>
<dbReference type="Gene3D" id="3.40.1110.10">
    <property type="entry name" value="Calcium-transporting ATPase, cytoplasmic domain N"/>
    <property type="match status" value="1"/>
</dbReference>
<comment type="caution">
    <text evidence="20">The sequence shown here is derived from an EMBL/GenBank/DDBJ whole genome shotgun (WGS) entry which is preliminary data.</text>
</comment>
<dbReference type="SUPFAM" id="SSF81653">
    <property type="entry name" value="Calcium ATPase, transduction domain A"/>
    <property type="match status" value="1"/>
</dbReference>
<keyword evidence="9 18" id="KW-0812">Transmembrane</keyword>
<dbReference type="SFLD" id="SFLDG00002">
    <property type="entry name" value="C1.7:_P-type_atpase_like"/>
    <property type="match status" value="1"/>
</dbReference>
<feature type="transmembrane region" description="Helical" evidence="18">
    <location>
        <begin position="784"/>
        <end position="806"/>
    </location>
</feature>
<feature type="transmembrane region" description="Helical" evidence="18">
    <location>
        <begin position="96"/>
        <end position="112"/>
    </location>
</feature>
<dbReference type="SFLD" id="SFLDF00027">
    <property type="entry name" value="p-type_atpase"/>
    <property type="match status" value="1"/>
</dbReference>
<feature type="transmembrane region" description="Helical" evidence="18">
    <location>
        <begin position="255"/>
        <end position="273"/>
    </location>
</feature>